<dbReference type="AlphaFoldDB" id="B4RAD3"/>
<dbReference type="InterPro" id="IPR013249">
    <property type="entry name" value="RNA_pol_sigma70_r4_t2"/>
</dbReference>
<feature type="domain" description="RNA polymerase sigma factor 70 region 4 type 2" evidence="8">
    <location>
        <begin position="146"/>
        <end position="198"/>
    </location>
</feature>
<dbReference type="PANTHER" id="PTHR43133:SF61">
    <property type="entry name" value="ECF RNA POLYMERASE SIGMA FACTOR SIGC"/>
    <property type="match status" value="1"/>
</dbReference>
<feature type="domain" description="RNA polymerase sigma-70 region 2" evidence="7">
    <location>
        <begin position="55"/>
        <end position="122"/>
    </location>
</feature>
<evidence type="ECO:0000256" key="4">
    <source>
        <dbReference type="ARBA" id="ARBA00023125"/>
    </source>
</evidence>
<evidence type="ECO:0000313" key="10">
    <source>
        <dbReference type="Proteomes" id="UP000001868"/>
    </source>
</evidence>
<evidence type="ECO:0000256" key="3">
    <source>
        <dbReference type="ARBA" id="ARBA00023082"/>
    </source>
</evidence>
<dbReference type="KEGG" id="pzu:PHZ_c1529"/>
<dbReference type="STRING" id="450851.PHZ_c1529"/>
<dbReference type="InterPro" id="IPR014284">
    <property type="entry name" value="RNA_pol_sigma-70_dom"/>
</dbReference>
<dbReference type="EMBL" id="CP000747">
    <property type="protein sequence ID" value="ACG77940.1"/>
    <property type="molecule type" value="Genomic_DNA"/>
</dbReference>
<dbReference type="InterPro" id="IPR007627">
    <property type="entry name" value="RNA_pol_sigma70_r2"/>
</dbReference>
<dbReference type="Proteomes" id="UP000001868">
    <property type="component" value="Chromosome"/>
</dbReference>
<dbReference type="Pfam" id="PF08281">
    <property type="entry name" value="Sigma70_r4_2"/>
    <property type="match status" value="1"/>
</dbReference>
<dbReference type="Pfam" id="PF04542">
    <property type="entry name" value="Sigma70_r2"/>
    <property type="match status" value="1"/>
</dbReference>
<dbReference type="NCBIfam" id="TIGR02937">
    <property type="entry name" value="sigma70-ECF"/>
    <property type="match status" value="1"/>
</dbReference>
<dbReference type="InterPro" id="IPR000838">
    <property type="entry name" value="RNA_pol_sigma70_ECF_CS"/>
</dbReference>
<dbReference type="InterPro" id="IPR013325">
    <property type="entry name" value="RNA_pol_sigma_r2"/>
</dbReference>
<keyword evidence="5 6" id="KW-0804">Transcription</keyword>
<reference evidence="9 10" key="1">
    <citation type="journal article" date="2008" name="BMC Genomics">
        <title>Complete genome of Phenylobacterium zucineum - a novel facultative intracellular bacterium isolated from human erythroleukemia cell line K562.</title>
        <authorList>
            <person name="Luo Y."/>
            <person name="Xu X."/>
            <person name="Ding Z."/>
            <person name="Liu Z."/>
            <person name="Zhang B."/>
            <person name="Yan Z."/>
            <person name="Sun J."/>
            <person name="Hu S."/>
            <person name="Hu X."/>
        </authorList>
    </citation>
    <scope>NUCLEOTIDE SEQUENCE [LARGE SCALE GENOMIC DNA]</scope>
    <source>
        <strain evidence="9 10">HLK1</strain>
    </source>
</reference>
<dbReference type="InterPro" id="IPR039425">
    <property type="entry name" value="RNA_pol_sigma-70-like"/>
</dbReference>
<evidence type="ECO:0000256" key="5">
    <source>
        <dbReference type="ARBA" id="ARBA00023163"/>
    </source>
</evidence>
<evidence type="ECO:0000256" key="1">
    <source>
        <dbReference type="ARBA" id="ARBA00010641"/>
    </source>
</evidence>
<dbReference type="SUPFAM" id="SSF88659">
    <property type="entry name" value="Sigma3 and sigma4 domains of RNA polymerase sigma factors"/>
    <property type="match status" value="1"/>
</dbReference>
<dbReference type="Gene3D" id="1.10.1740.10">
    <property type="match status" value="1"/>
</dbReference>
<dbReference type="eggNOG" id="COG1595">
    <property type="taxonomic scope" value="Bacteria"/>
</dbReference>
<evidence type="ECO:0000259" key="7">
    <source>
        <dbReference type="Pfam" id="PF04542"/>
    </source>
</evidence>
<dbReference type="GO" id="GO:0016987">
    <property type="term" value="F:sigma factor activity"/>
    <property type="evidence" value="ECO:0007669"/>
    <property type="project" value="UniProtKB-KW"/>
</dbReference>
<evidence type="ECO:0000313" key="9">
    <source>
        <dbReference type="EMBL" id="ACG77940.1"/>
    </source>
</evidence>
<dbReference type="Gene3D" id="1.10.10.10">
    <property type="entry name" value="Winged helix-like DNA-binding domain superfamily/Winged helix DNA-binding domain"/>
    <property type="match status" value="1"/>
</dbReference>
<dbReference type="SUPFAM" id="SSF88946">
    <property type="entry name" value="Sigma2 domain of RNA polymerase sigma factors"/>
    <property type="match status" value="1"/>
</dbReference>
<dbReference type="PROSITE" id="PS01063">
    <property type="entry name" value="SIGMA70_ECF"/>
    <property type="match status" value="1"/>
</dbReference>
<dbReference type="InterPro" id="IPR036388">
    <property type="entry name" value="WH-like_DNA-bd_sf"/>
</dbReference>
<dbReference type="GO" id="GO:0003677">
    <property type="term" value="F:DNA binding"/>
    <property type="evidence" value="ECO:0007669"/>
    <property type="project" value="UniProtKB-KW"/>
</dbReference>
<keyword evidence="10" id="KW-1185">Reference proteome</keyword>
<comment type="similarity">
    <text evidence="1 6">Belongs to the sigma-70 factor family. ECF subfamily.</text>
</comment>
<evidence type="ECO:0000259" key="8">
    <source>
        <dbReference type="Pfam" id="PF08281"/>
    </source>
</evidence>
<organism evidence="9 10">
    <name type="scientific">Phenylobacterium zucineum (strain HLK1)</name>
    <dbReference type="NCBI Taxonomy" id="450851"/>
    <lineage>
        <taxon>Bacteria</taxon>
        <taxon>Pseudomonadati</taxon>
        <taxon>Pseudomonadota</taxon>
        <taxon>Alphaproteobacteria</taxon>
        <taxon>Caulobacterales</taxon>
        <taxon>Caulobacteraceae</taxon>
        <taxon>Phenylobacterium</taxon>
    </lineage>
</organism>
<keyword evidence="4 6" id="KW-0238">DNA-binding</keyword>
<dbReference type="GO" id="GO:0006352">
    <property type="term" value="P:DNA-templated transcription initiation"/>
    <property type="evidence" value="ECO:0007669"/>
    <property type="project" value="InterPro"/>
</dbReference>
<evidence type="ECO:0000256" key="6">
    <source>
        <dbReference type="RuleBase" id="RU000716"/>
    </source>
</evidence>
<proteinExistence type="inferred from homology"/>
<dbReference type="PANTHER" id="PTHR43133">
    <property type="entry name" value="RNA POLYMERASE ECF-TYPE SIGMA FACTO"/>
    <property type="match status" value="1"/>
</dbReference>
<evidence type="ECO:0000256" key="2">
    <source>
        <dbReference type="ARBA" id="ARBA00023015"/>
    </source>
</evidence>
<name>B4RAD3_PHEZH</name>
<keyword evidence="2 6" id="KW-0805">Transcription regulation</keyword>
<sequence>MALPAGRDHPDLRGCGLCGRGADLHDEAPSMTPEGADAMLVAAVQRGSTEAFARLVQRHQQAVRAFLRRACGDWALADDLAQETFLAAWGRIGQLRAGASVRAWLCGIGYRKHLSVLRSGSRRRARDARYERERPPAAAAMTDERLALEAAMAELPADQRACVALCLAADFSHAEAAAALALPLGTVKSHVARGRARLLQVLGDGDA</sequence>
<dbReference type="InterPro" id="IPR013324">
    <property type="entry name" value="RNA_pol_sigma_r3/r4-like"/>
</dbReference>
<accession>B4RAD3</accession>
<dbReference type="HOGENOM" id="CLU_047691_9_2_5"/>
<gene>
    <name evidence="9" type="ordered locus">PHZ_c1529</name>
</gene>
<protein>
    <recommendedName>
        <fullName evidence="6">RNA polymerase sigma factor</fullName>
    </recommendedName>
</protein>
<keyword evidence="3 6" id="KW-0731">Sigma factor</keyword>